<keyword evidence="2" id="KW-1185">Reference proteome</keyword>
<dbReference type="RefSeq" id="WP_028257803.1">
    <property type="nucleotide sequence ID" value="NZ_JRNT01000037.1"/>
</dbReference>
<organism evidence="1 2">
    <name type="scientific">Veillonella montpellierensis DNF00314</name>
    <dbReference type="NCBI Taxonomy" id="1401067"/>
    <lineage>
        <taxon>Bacteria</taxon>
        <taxon>Bacillati</taxon>
        <taxon>Bacillota</taxon>
        <taxon>Negativicutes</taxon>
        <taxon>Veillonellales</taxon>
        <taxon>Veillonellaceae</taxon>
        <taxon>Veillonella</taxon>
    </lineage>
</organism>
<dbReference type="Pfam" id="PF11756">
    <property type="entry name" value="YgbA_NO"/>
    <property type="match status" value="1"/>
</dbReference>
<gene>
    <name evidence="1" type="ORF">HMPREF0872_08060</name>
</gene>
<dbReference type="eggNOG" id="ENOG5032ZJK">
    <property type="taxonomic scope" value="Bacteria"/>
</dbReference>
<reference evidence="1 2" key="1">
    <citation type="submission" date="2014-07" db="EMBL/GenBank/DDBJ databases">
        <authorList>
            <person name="McCorrison J."/>
            <person name="Sanka R."/>
            <person name="Torralba M."/>
            <person name="Gillis M."/>
            <person name="Haft D.H."/>
            <person name="Methe B."/>
            <person name="Sutton G."/>
            <person name="Nelson K.E."/>
        </authorList>
    </citation>
    <scope>NUCLEOTIDE SEQUENCE [LARGE SCALE GENOMIC DNA]</scope>
    <source>
        <strain evidence="1 2">DNF00314</strain>
    </source>
</reference>
<name>A0A096AH92_9FIRM</name>
<dbReference type="NCBIfam" id="NF007714">
    <property type="entry name" value="PRK10410.1-2"/>
    <property type="match status" value="1"/>
</dbReference>
<comment type="caution">
    <text evidence="1">The sequence shown here is derived from an EMBL/GenBank/DDBJ whole genome shotgun (WGS) entry which is preliminary data.</text>
</comment>
<accession>A0A096AH92</accession>
<proteinExistence type="predicted"/>
<dbReference type="Proteomes" id="UP000029628">
    <property type="component" value="Unassembled WGS sequence"/>
</dbReference>
<evidence type="ECO:0008006" key="3">
    <source>
        <dbReference type="Google" id="ProtNLM"/>
    </source>
</evidence>
<dbReference type="EMBL" id="JRNT01000037">
    <property type="protein sequence ID" value="KGF46513.1"/>
    <property type="molecule type" value="Genomic_DNA"/>
</dbReference>
<protein>
    <recommendedName>
        <fullName evidence="3">Nitrous oxide regulator</fullName>
    </recommendedName>
</protein>
<dbReference type="AlphaFoldDB" id="A0A096AH92"/>
<evidence type="ECO:0000313" key="1">
    <source>
        <dbReference type="EMBL" id="KGF46513.1"/>
    </source>
</evidence>
<evidence type="ECO:0000313" key="2">
    <source>
        <dbReference type="Proteomes" id="UP000029628"/>
    </source>
</evidence>
<sequence length="114" mass="13499">MNCEEKRQLELTTMEKIIHLYCHAKHGTPLGSLCTECQAVRDYAAQRIRKCPHMATKTFCSRCKTHCYEPIYRQKIQRMMRWGGPRLLFDSPILVLRHMGLEWIDRLLGQRKGH</sequence>
<dbReference type="InterPro" id="IPR020483">
    <property type="entry name" value="Uncharacterised_YgbA"/>
</dbReference>